<keyword evidence="3" id="KW-1185">Reference proteome</keyword>
<name>A0AAN6MNR6_9PEZI</name>
<gene>
    <name evidence="2" type="ORF">C8A05DRAFT_43168</name>
</gene>
<proteinExistence type="predicted"/>
<sequence length="142" mass="14508">MKLFAALSLTLSLASAGAVLEPRHCAGNNCNRAVTGTRPGLLPLTVRSSHCASFLKTTVIPAASTKTITVDPEDLPHTTTLPLPATGAVTVTPTAIPDYAANCANAAEYVSACSCFGLTGTVTTAPRATVTVTVAVDYCEDI</sequence>
<dbReference type="AlphaFoldDB" id="A0AAN6MNR6"/>
<evidence type="ECO:0000256" key="1">
    <source>
        <dbReference type="SAM" id="SignalP"/>
    </source>
</evidence>
<feature type="signal peptide" evidence="1">
    <location>
        <begin position="1"/>
        <end position="16"/>
    </location>
</feature>
<organism evidence="2 3">
    <name type="scientific">Staphylotrichum tortipilum</name>
    <dbReference type="NCBI Taxonomy" id="2831512"/>
    <lineage>
        <taxon>Eukaryota</taxon>
        <taxon>Fungi</taxon>
        <taxon>Dikarya</taxon>
        <taxon>Ascomycota</taxon>
        <taxon>Pezizomycotina</taxon>
        <taxon>Sordariomycetes</taxon>
        <taxon>Sordariomycetidae</taxon>
        <taxon>Sordariales</taxon>
        <taxon>Chaetomiaceae</taxon>
        <taxon>Staphylotrichum</taxon>
    </lineage>
</organism>
<protein>
    <submittedName>
        <fullName evidence="2">Uncharacterized protein</fullName>
    </submittedName>
</protein>
<evidence type="ECO:0000313" key="3">
    <source>
        <dbReference type="Proteomes" id="UP001303889"/>
    </source>
</evidence>
<dbReference type="Proteomes" id="UP001303889">
    <property type="component" value="Unassembled WGS sequence"/>
</dbReference>
<dbReference type="EMBL" id="MU855437">
    <property type="protein sequence ID" value="KAK3903643.1"/>
    <property type="molecule type" value="Genomic_DNA"/>
</dbReference>
<reference evidence="2" key="2">
    <citation type="submission" date="2023-05" db="EMBL/GenBank/DDBJ databases">
        <authorList>
            <consortium name="Lawrence Berkeley National Laboratory"/>
            <person name="Steindorff A."/>
            <person name="Hensen N."/>
            <person name="Bonometti L."/>
            <person name="Westerberg I."/>
            <person name="Brannstrom I.O."/>
            <person name="Guillou S."/>
            <person name="Cros-Aarteil S."/>
            <person name="Calhoun S."/>
            <person name="Haridas S."/>
            <person name="Kuo A."/>
            <person name="Mondo S."/>
            <person name="Pangilinan J."/>
            <person name="Riley R."/>
            <person name="Labutti K."/>
            <person name="Andreopoulos B."/>
            <person name="Lipzen A."/>
            <person name="Chen C."/>
            <person name="Yanf M."/>
            <person name="Daum C."/>
            <person name="Ng V."/>
            <person name="Clum A."/>
            <person name="Ohm R."/>
            <person name="Martin F."/>
            <person name="Silar P."/>
            <person name="Natvig D."/>
            <person name="Lalanne C."/>
            <person name="Gautier V."/>
            <person name="Ament-Velasquez S.L."/>
            <person name="Kruys A."/>
            <person name="Hutchinson M.I."/>
            <person name="Powell A.J."/>
            <person name="Barry K."/>
            <person name="Miller A.N."/>
            <person name="Grigoriev I.V."/>
            <person name="Debuchy R."/>
            <person name="Gladieux P."/>
            <person name="Thoren M.H."/>
            <person name="Johannesson H."/>
        </authorList>
    </citation>
    <scope>NUCLEOTIDE SEQUENCE</scope>
    <source>
        <strain evidence="2">CBS 103.79</strain>
    </source>
</reference>
<comment type="caution">
    <text evidence="2">The sequence shown here is derived from an EMBL/GenBank/DDBJ whole genome shotgun (WGS) entry which is preliminary data.</text>
</comment>
<keyword evidence="1" id="KW-0732">Signal</keyword>
<feature type="chain" id="PRO_5042990906" evidence="1">
    <location>
        <begin position="17"/>
        <end position="142"/>
    </location>
</feature>
<evidence type="ECO:0000313" key="2">
    <source>
        <dbReference type="EMBL" id="KAK3903643.1"/>
    </source>
</evidence>
<reference evidence="2" key="1">
    <citation type="journal article" date="2023" name="Mol. Phylogenet. Evol.">
        <title>Genome-scale phylogeny and comparative genomics of the fungal order Sordariales.</title>
        <authorList>
            <person name="Hensen N."/>
            <person name="Bonometti L."/>
            <person name="Westerberg I."/>
            <person name="Brannstrom I.O."/>
            <person name="Guillou S."/>
            <person name="Cros-Aarteil S."/>
            <person name="Calhoun S."/>
            <person name="Haridas S."/>
            <person name="Kuo A."/>
            <person name="Mondo S."/>
            <person name="Pangilinan J."/>
            <person name="Riley R."/>
            <person name="LaButti K."/>
            <person name="Andreopoulos B."/>
            <person name="Lipzen A."/>
            <person name="Chen C."/>
            <person name="Yan M."/>
            <person name="Daum C."/>
            <person name="Ng V."/>
            <person name="Clum A."/>
            <person name="Steindorff A."/>
            <person name="Ohm R.A."/>
            <person name="Martin F."/>
            <person name="Silar P."/>
            <person name="Natvig D.O."/>
            <person name="Lalanne C."/>
            <person name="Gautier V."/>
            <person name="Ament-Velasquez S.L."/>
            <person name="Kruys A."/>
            <person name="Hutchinson M.I."/>
            <person name="Powell A.J."/>
            <person name="Barry K."/>
            <person name="Miller A.N."/>
            <person name="Grigoriev I.V."/>
            <person name="Debuchy R."/>
            <person name="Gladieux P."/>
            <person name="Hiltunen Thoren M."/>
            <person name="Johannesson H."/>
        </authorList>
    </citation>
    <scope>NUCLEOTIDE SEQUENCE</scope>
    <source>
        <strain evidence="2">CBS 103.79</strain>
    </source>
</reference>
<accession>A0AAN6MNR6</accession>